<evidence type="ECO:0008006" key="4">
    <source>
        <dbReference type="Google" id="ProtNLM"/>
    </source>
</evidence>
<feature type="signal peptide" evidence="1">
    <location>
        <begin position="1"/>
        <end position="21"/>
    </location>
</feature>
<reference evidence="2 3" key="1">
    <citation type="submission" date="2015-02" db="EMBL/GenBank/DDBJ databases">
        <title>Genome Sequencing of Rickettsiales.</title>
        <authorList>
            <person name="Daugherty S.C."/>
            <person name="Su Q."/>
            <person name="Abolude K."/>
            <person name="Beier-Sexton M."/>
            <person name="Carlyon J.A."/>
            <person name="Carter R."/>
            <person name="Day N.P."/>
            <person name="Dumler S.J."/>
            <person name="Dyachenko V."/>
            <person name="Godinez A."/>
            <person name="Kurtti T.J."/>
            <person name="Lichay M."/>
            <person name="Mullins K.E."/>
            <person name="Ott S."/>
            <person name="Pappas-Brown V."/>
            <person name="Paris D.H."/>
            <person name="Patel P."/>
            <person name="Richards A.L."/>
            <person name="Sadzewicz L."/>
            <person name="Sears K."/>
            <person name="Seidman D."/>
            <person name="Sengamalay N."/>
            <person name="Stenos J."/>
            <person name="Tallon L.J."/>
            <person name="Vincent G."/>
            <person name="Fraser C.M."/>
            <person name="Munderloh U."/>
            <person name="Dunning-Hotopp J.C."/>
        </authorList>
    </citation>
    <scope>NUCLEOTIDE SEQUENCE [LARGE SCALE GENOMIC DNA]</scope>
    <source>
        <strain evidence="2 3">RML An4</strain>
    </source>
</reference>
<evidence type="ECO:0000313" key="2">
    <source>
        <dbReference type="EMBL" id="KJV89305.1"/>
    </source>
</evidence>
<name>A0A0F3Q9Q6_RICBE</name>
<dbReference type="Gene3D" id="3.90.1720.10">
    <property type="entry name" value="endopeptidase domain like (from Nostoc punctiforme)"/>
    <property type="match status" value="1"/>
</dbReference>
<proteinExistence type="predicted"/>
<keyword evidence="1" id="KW-0732">Signal</keyword>
<dbReference type="AlphaFoldDB" id="A0A0F3Q9Q6"/>
<organism evidence="2 3">
    <name type="scientific">Rickettsia bellii str. RML An4</name>
    <dbReference type="NCBI Taxonomy" id="1359193"/>
    <lineage>
        <taxon>Bacteria</taxon>
        <taxon>Pseudomonadati</taxon>
        <taxon>Pseudomonadota</taxon>
        <taxon>Alphaproteobacteria</taxon>
        <taxon>Rickettsiales</taxon>
        <taxon>Rickettsiaceae</taxon>
        <taxon>Rickettsieae</taxon>
        <taxon>Rickettsia</taxon>
        <taxon>belli group</taxon>
    </lineage>
</organism>
<gene>
    <name evidence="2" type="ORF">RBEAN4_0277</name>
</gene>
<dbReference type="Proteomes" id="UP000033661">
    <property type="component" value="Unassembled WGS sequence"/>
</dbReference>
<dbReference type="EMBL" id="LAOI01000001">
    <property type="protein sequence ID" value="KJV89305.1"/>
    <property type="molecule type" value="Genomic_DNA"/>
</dbReference>
<dbReference type="PATRIC" id="fig|1359193.3.peg.264"/>
<sequence>MHKILKLIIVCLLGINITAQAENMSETAKKNLEIINSLNVERKWQKGSVINCKTGETLLEETEKYDSPKLKRLSHCSCFAYAASKALGLPNKSLLPHPEGDKEFIPALSNKQAEWLETEGVKNGWSYIKTANRDDGFVQAQKFANQGHFVVSVYKNANPKRAGHIAVVIPSSKDVEKIKLEGPDIAQAGTSNFSSGSLKKGFKFNYNCWENHFCSFHLDCLSGFVTWIGFSV</sequence>
<keyword evidence="3" id="KW-1185">Reference proteome</keyword>
<feature type="chain" id="PRO_5002465592" description="Peptidase C51 domain-containing protein" evidence="1">
    <location>
        <begin position="22"/>
        <end position="232"/>
    </location>
</feature>
<evidence type="ECO:0000313" key="3">
    <source>
        <dbReference type="Proteomes" id="UP000033661"/>
    </source>
</evidence>
<comment type="caution">
    <text evidence="2">The sequence shown here is derived from an EMBL/GenBank/DDBJ whole genome shotgun (WGS) entry which is preliminary data.</text>
</comment>
<evidence type="ECO:0000256" key="1">
    <source>
        <dbReference type="SAM" id="SignalP"/>
    </source>
</evidence>
<dbReference type="RefSeq" id="WP_045798759.1">
    <property type="nucleotide sequence ID" value="NZ_LAOI01000001.1"/>
</dbReference>
<protein>
    <recommendedName>
        <fullName evidence="4">Peptidase C51 domain-containing protein</fullName>
    </recommendedName>
</protein>
<accession>A0A0F3Q9Q6</accession>